<reference evidence="8 9" key="1">
    <citation type="submission" date="2024-07" db="EMBL/GenBank/DDBJ databases">
        <title>Description of Labrys sedimenti sp. nov., isolated from a diclofenac-degrading enrichment culture.</title>
        <authorList>
            <person name="Tancsics A."/>
            <person name="Csepanyi A."/>
        </authorList>
    </citation>
    <scope>NUCLEOTIDE SEQUENCE [LARGE SCALE GENOMIC DNA]</scope>
    <source>
        <strain evidence="8 9">LMG 23578</strain>
    </source>
</reference>
<dbReference type="PANTHER" id="PTHR30238">
    <property type="entry name" value="MEMBRANE BOUND PREDICTED REDOX MODULATOR"/>
    <property type="match status" value="1"/>
</dbReference>
<evidence type="ECO:0000256" key="7">
    <source>
        <dbReference type="SAM" id="Phobius"/>
    </source>
</evidence>
<keyword evidence="5 7" id="KW-0472">Membrane</keyword>
<accession>A0ABV3PFA2</accession>
<feature type="transmembrane region" description="Helical" evidence="7">
    <location>
        <begin position="355"/>
        <end position="374"/>
    </location>
</feature>
<evidence type="ECO:0000256" key="2">
    <source>
        <dbReference type="ARBA" id="ARBA00007511"/>
    </source>
</evidence>
<feature type="transmembrane region" description="Helical" evidence="7">
    <location>
        <begin position="174"/>
        <end position="190"/>
    </location>
</feature>
<evidence type="ECO:0000256" key="4">
    <source>
        <dbReference type="ARBA" id="ARBA00022989"/>
    </source>
</evidence>
<organism evidence="8 9">
    <name type="scientific">Labrys neptuniae</name>
    <dbReference type="NCBI Taxonomy" id="376174"/>
    <lineage>
        <taxon>Bacteria</taxon>
        <taxon>Pseudomonadati</taxon>
        <taxon>Pseudomonadota</taxon>
        <taxon>Alphaproteobacteria</taxon>
        <taxon>Hyphomicrobiales</taxon>
        <taxon>Xanthobacteraceae</taxon>
        <taxon>Labrys</taxon>
    </lineage>
</organism>
<evidence type="ECO:0000256" key="5">
    <source>
        <dbReference type="ARBA" id="ARBA00023136"/>
    </source>
</evidence>
<feature type="transmembrane region" description="Helical" evidence="7">
    <location>
        <begin position="197"/>
        <end position="219"/>
    </location>
</feature>
<gene>
    <name evidence="8" type="ORF">ABXS05_01995</name>
</gene>
<name>A0ABV3PFA2_9HYPH</name>
<dbReference type="EMBL" id="JBFNQD010000001">
    <property type="protein sequence ID" value="MEW9304293.1"/>
    <property type="molecule type" value="Genomic_DNA"/>
</dbReference>
<comment type="similarity">
    <text evidence="2">Belongs to the TerC family.</text>
</comment>
<dbReference type="PANTHER" id="PTHR30238:SF0">
    <property type="entry name" value="THYLAKOID MEMBRANE PROTEIN TERC, CHLOROPLASTIC"/>
    <property type="match status" value="1"/>
</dbReference>
<evidence type="ECO:0000313" key="9">
    <source>
        <dbReference type="Proteomes" id="UP001555786"/>
    </source>
</evidence>
<evidence type="ECO:0000256" key="3">
    <source>
        <dbReference type="ARBA" id="ARBA00022692"/>
    </source>
</evidence>
<comment type="subcellular location">
    <subcellularLocation>
        <location evidence="1">Membrane</location>
        <topology evidence="1">Multi-pass membrane protein</topology>
    </subcellularLocation>
</comment>
<keyword evidence="4 7" id="KW-1133">Transmembrane helix</keyword>
<keyword evidence="9" id="KW-1185">Reference proteome</keyword>
<evidence type="ECO:0000313" key="8">
    <source>
        <dbReference type="EMBL" id="MEW9304293.1"/>
    </source>
</evidence>
<dbReference type="Pfam" id="PF03741">
    <property type="entry name" value="TerC"/>
    <property type="match status" value="1"/>
</dbReference>
<feature type="region of interest" description="Disordered" evidence="6">
    <location>
        <begin position="51"/>
        <end position="78"/>
    </location>
</feature>
<evidence type="ECO:0000256" key="6">
    <source>
        <dbReference type="SAM" id="MobiDB-lite"/>
    </source>
</evidence>
<dbReference type="InterPro" id="IPR022369">
    <property type="entry name" value="Integral_membrane_TerC_rswitch"/>
</dbReference>
<feature type="transmembrane region" description="Helical" evidence="7">
    <location>
        <begin position="380"/>
        <end position="399"/>
    </location>
</feature>
<dbReference type="NCBIfam" id="TIGR03718">
    <property type="entry name" value="R_switched_Alx"/>
    <property type="match status" value="1"/>
</dbReference>
<comment type="caution">
    <text evidence="8">The sequence shown here is derived from an EMBL/GenBank/DDBJ whole genome shotgun (WGS) entry which is preliminary data.</text>
</comment>
<sequence length="404" mass="44793">MKPTLLGFSTEGASSYRHITPALEYFRLQARVPTRTSALPRLSAAQSRRMRGAVDTSPPRHHHCTNHPHRRAGSRKTSARSMEWSGLSLASVDMLGAPPWFWAIFASSITAILIFDLGYLNRRIPVLSLGQSIGLTAAYAVLAAMFGCGAWLYFGPEKGSLFFTAYALEQSLSIDNVFVMSVIFAFFGVPRRYQHRVLFWGIVVAIVLRGVFVGLGAAIVARFAWVLYLFGFFLIVTGLRMLRGVDDRLDLDQNRAVAWFMRHLRMTTRIEGEHFFVRLPGGDGKPVLYATPLFAAFSVINVADIVFAVDSVPAVLSQTQDPFIVYTSNIFAILGLRALYFVIDALIAKFRYLKVALAVLLVFIGVVIFYERLIGEFDNVLTMAITFATLAIAILASILTSAKT</sequence>
<feature type="transmembrane region" description="Helical" evidence="7">
    <location>
        <begin position="323"/>
        <end position="343"/>
    </location>
</feature>
<protein>
    <submittedName>
        <fullName evidence="8">TerC family protein</fullName>
    </submittedName>
</protein>
<feature type="compositionally biased region" description="Basic residues" evidence="6">
    <location>
        <begin position="59"/>
        <end position="78"/>
    </location>
</feature>
<dbReference type="RefSeq" id="WP_367622728.1">
    <property type="nucleotide sequence ID" value="NZ_JBFNQD010000001.1"/>
</dbReference>
<dbReference type="Proteomes" id="UP001555786">
    <property type="component" value="Unassembled WGS sequence"/>
</dbReference>
<feature type="transmembrane region" description="Helical" evidence="7">
    <location>
        <begin position="287"/>
        <end position="308"/>
    </location>
</feature>
<feature type="transmembrane region" description="Helical" evidence="7">
    <location>
        <begin position="225"/>
        <end position="242"/>
    </location>
</feature>
<keyword evidence="3 7" id="KW-0812">Transmembrane</keyword>
<evidence type="ECO:0000256" key="1">
    <source>
        <dbReference type="ARBA" id="ARBA00004141"/>
    </source>
</evidence>
<dbReference type="InterPro" id="IPR005496">
    <property type="entry name" value="Integral_membrane_TerC"/>
</dbReference>
<feature type="transmembrane region" description="Helical" evidence="7">
    <location>
        <begin position="132"/>
        <end position="154"/>
    </location>
</feature>
<feature type="transmembrane region" description="Helical" evidence="7">
    <location>
        <begin position="100"/>
        <end position="120"/>
    </location>
</feature>
<proteinExistence type="inferred from homology"/>